<reference evidence="2" key="1">
    <citation type="journal article" date="2015" name="Nature">
        <title>Complex archaea that bridge the gap between prokaryotes and eukaryotes.</title>
        <authorList>
            <person name="Spang A."/>
            <person name="Saw J.H."/>
            <person name="Jorgensen S.L."/>
            <person name="Zaremba-Niedzwiedzka K."/>
            <person name="Martijn J."/>
            <person name="Lind A.E."/>
            <person name="van Eijk R."/>
            <person name="Schleper C."/>
            <person name="Guy L."/>
            <person name="Ettema T.J."/>
        </authorList>
    </citation>
    <scope>NUCLEOTIDE SEQUENCE</scope>
</reference>
<evidence type="ECO:0000313" key="2">
    <source>
        <dbReference type="EMBL" id="KKM78189.1"/>
    </source>
</evidence>
<name>A0A0F9K7R2_9ZZZZ</name>
<protein>
    <recommendedName>
        <fullName evidence="1">GmrSD restriction endonucleases N-terminal domain-containing protein</fullName>
    </recommendedName>
</protein>
<organism evidence="2">
    <name type="scientific">marine sediment metagenome</name>
    <dbReference type="NCBI Taxonomy" id="412755"/>
    <lineage>
        <taxon>unclassified sequences</taxon>
        <taxon>metagenomes</taxon>
        <taxon>ecological metagenomes</taxon>
    </lineage>
</organism>
<dbReference type="PANTHER" id="PTHR39639">
    <property type="entry name" value="CHROMOSOME 16, WHOLE GENOME SHOTGUN SEQUENCE"/>
    <property type="match status" value="1"/>
</dbReference>
<accession>A0A0F9K7R2</accession>
<dbReference type="InterPro" id="IPR004919">
    <property type="entry name" value="GmrSD_N"/>
</dbReference>
<evidence type="ECO:0000259" key="1">
    <source>
        <dbReference type="Pfam" id="PF03235"/>
    </source>
</evidence>
<comment type="caution">
    <text evidence="2">The sequence shown here is derived from an EMBL/GenBank/DDBJ whole genome shotgun (WGS) entry which is preliminary data.</text>
</comment>
<dbReference type="Pfam" id="PF03235">
    <property type="entry name" value="GmrSD_N"/>
    <property type="match status" value="1"/>
</dbReference>
<dbReference type="AlphaFoldDB" id="A0A0F9K7R2"/>
<dbReference type="EMBL" id="LAZR01008529">
    <property type="protein sequence ID" value="KKM78189.1"/>
    <property type="molecule type" value="Genomic_DNA"/>
</dbReference>
<dbReference type="PANTHER" id="PTHR39639:SF1">
    <property type="entry name" value="DUF262 DOMAIN-CONTAINING PROTEIN"/>
    <property type="match status" value="1"/>
</dbReference>
<gene>
    <name evidence="2" type="ORF">LCGC14_1362510</name>
</gene>
<feature type="domain" description="GmrSD restriction endonucleases N-terminal" evidence="1">
    <location>
        <begin position="25"/>
        <end position="112"/>
    </location>
</feature>
<feature type="non-terminal residue" evidence="2">
    <location>
        <position position="116"/>
    </location>
</feature>
<proteinExistence type="predicted"/>
<sequence>MYENLEWLSDVISTANDGILRKIKDERKVSTNIQVSLEMLYEKQYKKLDKKNKWNKKLFNGLKEEDQEEFINRPLRVITLLKDSHPKVKYEMFERLNRGSVSLNDQEIRNCVYRGD</sequence>